<gene>
    <name evidence="2" type="ORF">PHJA_000295000</name>
</gene>
<feature type="transmembrane region" description="Helical" evidence="1">
    <location>
        <begin position="20"/>
        <end position="42"/>
    </location>
</feature>
<sequence>MSTETYDNHPYDLPKGPSPIIPLLVVLGLCLLLRGHSSSFNLDRPLFSHSQNAIFIFIPILLLVITYSTSHTIILPLALILVLTYTVSTMLHVPLMLILIVYLAGTYLAFGKYNSEEIGWVCVLLLVFVLLHWVLSVERHQTGALVLGVVIFLCFHCFT</sequence>
<dbReference type="Proteomes" id="UP000653305">
    <property type="component" value="Unassembled WGS sequence"/>
</dbReference>
<proteinExistence type="predicted"/>
<keyword evidence="1" id="KW-0812">Transmembrane</keyword>
<evidence type="ECO:0000256" key="1">
    <source>
        <dbReference type="SAM" id="Phobius"/>
    </source>
</evidence>
<comment type="caution">
    <text evidence="2">The sequence shown here is derived from an EMBL/GenBank/DDBJ whole genome shotgun (WGS) entry which is preliminary data.</text>
</comment>
<keyword evidence="1" id="KW-1133">Transmembrane helix</keyword>
<dbReference type="AlphaFoldDB" id="A0A830B304"/>
<dbReference type="OrthoDB" id="911733at2759"/>
<reference evidence="2" key="1">
    <citation type="submission" date="2020-07" db="EMBL/GenBank/DDBJ databases">
        <title>Ethylene signaling mediates host invasion by parasitic plants.</title>
        <authorList>
            <person name="Yoshida S."/>
        </authorList>
    </citation>
    <scope>NUCLEOTIDE SEQUENCE</scope>
    <source>
        <strain evidence="2">Okayama</strain>
    </source>
</reference>
<evidence type="ECO:0000313" key="3">
    <source>
        <dbReference type="Proteomes" id="UP000653305"/>
    </source>
</evidence>
<protein>
    <submittedName>
        <fullName evidence="2">Uncharacterized protein</fullName>
    </submittedName>
</protein>
<feature type="transmembrane region" description="Helical" evidence="1">
    <location>
        <begin position="141"/>
        <end position="158"/>
    </location>
</feature>
<dbReference type="EMBL" id="BMAC01000031">
    <property type="protein sequence ID" value="GFP81517.1"/>
    <property type="molecule type" value="Genomic_DNA"/>
</dbReference>
<name>A0A830B304_9LAMI</name>
<feature type="transmembrane region" description="Helical" evidence="1">
    <location>
        <begin position="117"/>
        <end position="135"/>
    </location>
</feature>
<feature type="transmembrane region" description="Helical" evidence="1">
    <location>
        <begin position="91"/>
        <end position="110"/>
    </location>
</feature>
<evidence type="ECO:0000313" key="2">
    <source>
        <dbReference type="EMBL" id="GFP81517.1"/>
    </source>
</evidence>
<accession>A0A830B304</accession>
<keyword evidence="3" id="KW-1185">Reference proteome</keyword>
<organism evidence="2 3">
    <name type="scientific">Phtheirospermum japonicum</name>
    <dbReference type="NCBI Taxonomy" id="374723"/>
    <lineage>
        <taxon>Eukaryota</taxon>
        <taxon>Viridiplantae</taxon>
        <taxon>Streptophyta</taxon>
        <taxon>Embryophyta</taxon>
        <taxon>Tracheophyta</taxon>
        <taxon>Spermatophyta</taxon>
        <taxon>Magnoliopsida</taxon>
        <taxon>eudicotyledons</taxon>
        <taxon>Gunneridae</taxon>
        <taxon>Pentapetalae</taxon>
        <taxon>asterids</taxon>
        <taxon>lamiids</taxon>
        <taxon>Lamiales</taxon>
        <taxon>Orobanchaceae</taxon>
        <taxon>Orobanchaceae incertae sedis</taxon>
        <taxon>Phtheirospermum</taxon>
    </lineage>
</organism>
<keyword evidence="1" id="KW-0472">Membrane</keyword>
<feature type="transmembrane region" description="Helical" evidence="1">
    <location>
        <begin position="54"/>
        <end position="85"/>
    </location>
</feature>